<evidence type="ECO:0000259" key="13">
    <source>
        <dbReference type="PROSITE" id="PS50157"/>
    </source>
</evidence>
<keyword evidence="3" id="KW-0677">Repeat</keyword>
<evidence type="ECO:0000256" key="8">
    <source>
        <dbReference type="ARBA" id="ARBA00023163"/>
    </source>
</evidence>
<feature type="region of interest" description="Disordered" evidence="12">
    <location>
        <begin position="417"/>
        <end position="444"/>
    </location>
</feature>
<keyword evidence="11" id="KW-0175">Coiled coil</keyword>
<evidence type="ECO:0000313" key="15">
    <source>
        <dbReference type="Proteomes" id="UP000291343"/>
    </source>
</evidence>
<protein>
    <recommendedName>
        <fullName evidence="13">C2H2-type domain-containing protein</fullName>
    </recommendedName>
</protein>
<dbReference type="SMART" id="SM00355">
    <property type="entry name" value="ZnF_C2H2"/>
    <property type="match status" value="15"/>
</dbReference>
<sequence>MALPSIFLSNRFLCPDSEDMAEVTAGSSNISLEWVPVGTGGGGEPPPQDVTQREVICGDSDWIAMTEEAGGGGGVAKEEEAVVSVVEEVITDATQGVVQDFVEIQVTEEEVVADGMWDGVQSAVVVGETKDVKQEDDVEIPLPENQDLYSQMHPYPCDFCSRRFAKKSTLMNHMISHQSERPHGCNLCGARYRRKCDLVNHMKIHALAPIRSTVDDEDEEDIPRINQVSVEGIKGRRKRAQSLVPKKMNSTSFSEDDMGGGDKKGGGRSKKGGGLGGGKKMTDDMKLLSNLSVMRQSGKRHWPITDTSRPYVCQQCGVGFAREKALGSHARMHAGDSPFECHVCGEMFWDPNMMKEHTRVKHPHVEASLRPAASTSVMIGGPAAASSSASNSAEGNFYCDTCGQSFQRHDMLKRHRRTHVKTEVDSSDDVNQQQAVSGDESGGGGATNVCGECGEFFETGVEVRAHMQLCHPEASPPPNHSSFNASGDSHYGDQHRCMSCGHMCDSMDELGEHVREMHGDSNQETTCTQCGKVCKDRRSLLKHSWLHSENRSFPCQACNKRFHSRARLRRHMMSHRDKAVQCSDCGEEFPDGRALLSHRHSHATSNSHPVRSFPCHDCGKTFGSRSSQQIHVRIHTGERPYGCRFCWKAFADGGTLRKHERIHTGEKPYVCPVCPKAFNQRVVLREHIRAHHSGTDMKVNSCYECKVCGYLFGSSSELCLHLVHHSDENTAKHRLPTVGPRKYKRRRKLAPHDTTNLMLNDHAGGGDPSEHDYFSDTSDSQIEKKKYARRKTKYGSMSPPPAPPHEEFDVMKACESALENINSMVNEVEQKKRMEKVAKKNKLKAANLKQARNEKRAKAAKLMNSTSYASKYVVSRPDEDKTSPNGDRARMKSVYLPSSSNEVEVETEIAVDTIVNGADSRNRPRTKNVTFRNTDTGLKIEPATFPAKGTTPTKPRKPRAKKSSSLAKEPVPASKIEESQVQENILSLPSMEQENIPLNINCQEERVECTVVPNLGLNVKLEPVADCMVKTEIITADLLACEMCSEVFSDRTDLLNHIRIHMIRQ</sequence>
<dbReference type="Pfam" id="PF00096">
    <property type="entry name" value="zf-C2H2"/>
    <property type="match status" value="5"/>
</dbReference>
<evidence type="ECO:0000313" key="14">
    <source>
        <dbReference type="EMBL" id="RZF42570.1"/>
    </source>
</evidence>
<evidence type="ECO:0000256" key="9">
    <source>
        <dbReference type="ARBA" id="ARBA00023242"/>
    </source>
</evidence>
<feature type="domain" description="C2H2-type" evidence="13">
    <location>
        <begin position="1039"/>
        <end position="1065"/>
    </location>
</feature>
<dbReference type="GO" id="GO:0000122">
    <property type="term" value="P:negative regulation of transcription by RNA polymerase II"/>
    <property type="evidence" value="ECO:0007669"/>
    <property type="project" value="UniProtKB-ARBA"/>
</dbReference>
<feature type="domain" description="C2H2-type" evidence="13">
    <location>
        <begin position="669"/>
        <end position="697"/>
    </location>
</feature>
<feature type="domain" description="C2H2-type" evidence="13">
    <location>
        <begin position="183"/>
        <end position="206"/>
    </location>
</feature>
<evidence type="ECO:0000256" key="4">
    <source>
        <dbReference type="ARBA" id="ARBA00022771"/>
    </source>
</evidence>
<dbReference type="Proteomes" id="UP000291343">
    <property type="component" value="Unassembled WGS sequence"/>
</dbReference>
<dbReference type="GO" id="GO:0000977">
    <property type="term" value="F:RNA polymerase II transcription regulatory region sequence-specific DNA binding"/>
    <property type="evidence" value="ECO:0007669"/>
    <property type="project" value="TreeGrafter"/>
</dbReference>
<dbReference type="PROSITE" id="PS50157">
    <property type="entry name" value="ZINC_FINGER_C2H2_2"/>
    <property type="match status" value="14"/>
</dbReference>
<dbReference type="InParanoid" id="A0A482XAN2"/>
<feature type="domain" description="C2H2-type" evidence="13">
    <location>
        <begin position="613"/>
        <end position="640"/>
    </location>
</feature>
<dbReference type="FunFam" id="3.30.160.60:FF:000325">
    <property type="entry name" value="ZFP90 zinc finger protein"/>
    <property type="match status" value="1"/>
</dbReference>
<feature type="region of interest" description="Disordered" evidence="12">
    <location>
        <begin position="941"/>
        <end position="975"/>
    </location>
</feature>
<dbReference type="STRING" id="195883.A0A482XAN2"/>
<dbReference type="PROSITE" id="PS00028">
    <property type="entry name" value="ZINC_FINGER_C2H2_1"/>
    <property type="match status" value="15"/>
</dbReference>
<feature type="domain" description="C2H2-type" evidence="13">
    <location>
        <begin position="311"/>
        <end position="338"/>
    </location>
</feature>
<comment type="caution">
    <text evidence="14">The sequence shown here is derived from an EMBL/GenBank/DDBJ whole genome shotgun (WGS) entry which is preliminary data.</text>
</comment>
<dbReference type="GO" id="GO:0000981">
    <property type="term" value="F:DNA-binding transcription factor activity, RNA polymerase II-specific"/>
    <property type="evidence" value="ECO:0007669"/>
    <property type="project" value="TreeGrafter"/>
</dbReference>
<keyword evidence="6" id="KW-0805">Transcription regulation</keyword>
<name>A0A482XAN2_LAOST</name>
<dbReference type="EMBL" id="QKKF02014716">
    <property type="protein sequence ID" value="RZF42570.1"/>
    <property type="molecule type" value="Genomic_DNA"/>
</dbReference>
<accession>A0A482XAN2</accession>
<feature type="region of interest" description="Disordered" evidence="12">
    <location>
        <begin position="741"/>
        <end position="806"/>
    </location>
</feature>
<dbReference type="Pfam" id="PF13912">
    <property type="entry name" value="zf-C2H2_6"/>
    <property type="match status" value="2"/>
</dbReference>
<evidence type="ECO:0000256" key="1">
    <source>
        <dbReference type="ARBA" id="ARBA00004123"/>
    </source>
</evidence>
<proteinExistence type="predicted"/>
<feature type="coiled-coil region" evidence="11">
    <location>
        <begin position="811"/>
        <end position="865"/>
    </location>
</feature>
<organism evidence="14 15">
    <name type="scientific">Laodelphax striatellus</name>
    <name type="common">Small brown planthopper</name>
    <name type="synonym">Delphax striatella</name>
    <dbReference type="NCBI Taxonomy" id="195883"/>
    <lineage>
        <taxon>Eukaryota</taxon>
        <taxon>Metazoa</taxon>
        <taxon>Ecdysozoa</taxon>
        <taxon>Arthropoda</taxon>
        <taxon>Hexapoda</taxon>
        <taxon>Insecta</taxon>
        <taxon>Pterygota</taxon>
        <taxon>Neoptera</taxon>
        <taxon>Paraneoptera</taxon>
        <taxon>Hemiptera</taxon>
        <taxon>Auchenorrhyncha</taxon>
        <taxon>Fulgoroidea</taxon>
        <taxon>Delphacidae</taxon>
        <taxon>Criomorphinae</taxon>
        <taxon>Laodelphax</taxon>
    </lineage>
</organism>
<gene>
    <name evidence="14" type="ORF">LSTR_LSTR001365</name>
</gene>
<dbReference type="InterPro" id="IPR013087">
    <property type="entry name" value="Znf_C2H2_type"/>
</dbReference>
<keyword evidence="15" id="KW-1185">Reference proteome</keyword>
<evidence type="ECO:0000256" key="6">
    <source>
        <dbReference type="ARBA" id="ARBA00023015"/>
    </source>
</evidence>
<evidence type="ECO:0000256" key="3">
    <source>
        <dbReference type="ARBA" id="ARBA00022737"/>
    </source>
</evidence>
<dbReference type="SUPFAM" id="SSF57667">
    <property type="entry name" value="beta-beta-alpha zinc fingers"/>
    <property type="match status" value="6"/>
</dbReference>
<feature type="domain" description="C2H2-type" evidence="13">
    <location>
        <begin position="397"/>
        <end position="424"/>
    </location>
</feature>
<feature type="domain" description="C2H2-type" evidence="13">
    <location>
        <begin position="641"/>
        <end position="668"/>
    </location>
</feature>
<dbReference type="InterPro" id="IPR036236">
    <property type="entry name" value="Znf_C2H2_sf"/>
</dbReference>
<feature type="domain" description="C2H2-type" evidence="13">
    <location>
        <begin position="580"/>
        <end position="607"/>
    </location>
</feature>
<evidence type="ECO:0000256" key="10">
    <source>
        <dbReference type="PROSITE-ProRule" id="PRU00042"/>
    </source>
</evidence>
<reference evidence="14 15" key="1">
    <citation type="journal article" date="2017" name="Gigascience">
        <title>Genome sequence of the small brown planthopper, Laodelphax striatellus.</title>
        <authorList>
            <person name="Zhu J."/>
            <person name="Jiang F."/>
            <person name="Wang X."/>
            <person name="Yang P."/>
            <person name="Bao Y."/>
            <person name="Zhao W."/>
            <person name="Wang W."/>
            <person name="Lu H."/>
            <person name="Wang Q."/>
            <person name="Cui N."/>
            <person name="Li J."/>
            <person name="Chen X."/>
            <person name="Luo L."/>
            <person name="Yu J."/>
            <person name="Kang L."/>
            <person name="Cui F."/>
        </authorList>
    </citation>
    <scope>NUCLEOTIDE SEQUENCE [LARGE SCALE GENOMIC DNA]</scope>
    <source>
        <strain evidence="14">Lst14</strain>
    </source>
</reference>
<dbReference type="PANTHER" id="PTHR24379">
    <property type="entry name" value="KRAB AND ZINC FINGER DOMAIN-CONTAINING"/>
    <property type="match status" value="1"/>
</dbReference>
<keyword evidence="7" id="KW-0238">DNA-binding</keyword>
<dbReference type="FunFam" id="3.30.160.60:FF:001465">
    <property type="entry name" value="Zinc finger protein 560"/>
    <property type="match status" value="1"/>
</dbReference>
<evidence type="ECO:0000256" key="5">
    <source>
        <dbReference type="ARBA" id="ARBA00022833"/>
    </source>
</evidence>
<feature type="region of interest" description="Disordered" evidence="12">
    <location>
        <begin position="236"/>
        <end position="282"/>
    </location>
</feature>
<evidence type="ECO:0000256" key="12">
    <source>
        <dbReference type="SAM" id="MobiDB-lite"/>
    </source>
</evidence>
<dbReference type="OrthoDB" id="8117402at2759"/>
<dbReference type="FunCoup" id="A0A482XAN2">
    <property type="interactions" value="461"/>
</dbReference>
<dbReference type="Gene3D" id="3.30.160.60">
    <property type="entry name" value="Classic Zinc Finger"/>
    <property type="match status" value="10"/>
</dbReference>
<dbReference type="FunFam" id="3.30.160.60:FF:000260">
    <property type="entry name" value="Spalt-like transcription factor 1"/>
    <property type="match status" value="1"/>
</dbReference>
<feature type="domain" description="C2H2-type" evidence="13">
    <location>
        <begin position="155"/>
        <end position="182"/>
    </location>
</feature>
<evidence type="ECO:0000256" key="11">
    <source>
        <dbReference type="SAM" id="Coils"/>
    </source>
</evidence>
<dbReference type="GO" id="GO:0005634">
    <property type="term" value="C:nucleus"/>
    <property type="evidence" value="ECO:0007669"/>
    <property type="project" value="UniProtKB-SubCell"/>
</dbReference>
<feature type="domain" description="C2H2-type" evidence="13">
    <location>
        <begin position="525"/>
        <end position="552"/>
    </location>
</feature>
<evidence type="ECO:0000256" key="7">
    <source>
        <dbReference type="ARBA" id="ARBA00023125"/>
    </source>
</evidence>
<comment type="subcellular location">
    <subcellularLocation>
        <location evidence="1">Nucleus</location>
    </subcellularLocation>
</comment>
<feature type="domain" description="C2H2-type" evidence="13">
    <location>
        <begin position="339"/>
        <end position="367"/>
    </location>
</feature>
<keyword evidence="9" id="KW-0539">Nucleus</keyword>
<dbReference type="PANTHER" id="PTHR24379:SF127">
    <property type="entry name" value="BLOODY FINGERS-RELATED"/>
    <property type="match status" value="1"/>
</dbReference>
<keyword evidence="4 10" id="KW-0863">Zinc-finger</keyword>
<keyword evidence="8" id="KW-0804">Transcription</keyword>
<dbReference type="AlphaFoldDB" id="A0A482XAN2"/>
<dbReference type="FunFam" id="3.30.160.60:FF:000446">
    <property type="entry name" value="Zinc finger protein"/>
    <property type="match status" value="1"/>
</dbReference>
<feature type="domain" description="C2H2-type" evidence="13">
    <location>
        <begin position="703"/>
        <end position="730"/>
    </location>
</feature>
<feature type="domain" description="C2H2-type" evidence="13">
    <location>
        <begin position="448"/>
        <end position="476"/>
    </location>
</feature>
<dbReference type="GO" id="GO:0008270">
    <property type="term" value="F:zinc ion binding"/>
    <property type="evidence" value="ECO:0007669"/>
    <property type="project" value="UniProtKB-KW"/>
</dbReference>
<keyword evidence="5" id="KW-0862">Zinc</keyword>
<keyword evidence="2" id="KW-0479">Metal-binding</keyword>
<feature type="domain" description="C2H2-type" evidence="13">
    <location>
        <begin position="553"/>
        <end position="580"/>
    </location>
</feature>
<evidence type="ECO:0000256" key="2">
    <source>
        <dbReference type="ARBA" id="ARBA00022723"/>
    </source>
</evidence>